<keyword evidence="2" id="KW-0378">Hydrolase</keyword>
<sequence>MNHAKRGKSAATVRVASYNIRKAIGTDRVRNPLRILKVLQDVDADIVALQEADRRFGIRSRALPQVLVENHTDYVPVPLDVQHDSMGWHGNAILVKKDIAVTHHDIIHIPYLEPRGVVTATLETRAGPLTVFGMHLDLSGLWRARQARAIAELAEGALAERPTVLMGDLNEWRGQAGCFREFGRHFTILDCGPSFHSQRPIGRLDRIMHCDRLSLKACGVYNSALAATASDHLPVWADFALR</sequence>
<dbReference type="InterPro" id="IPR036691">
    <property type="entry name" value="Endo/exonu/phosph_ase_sf"/>
</dbReference>
<accession>A0A1A7BFK6</accession>
<keyword evidence="3" id="KW-1185">Reference proteome</keyword>
<keyword evidence="2" id="KW-0269">Exonuclease</keyword>
<dbReference type="EMBL" id="LZYB01000007">
    <property type="protein sequence ID" value="OBV10192.1"/>
    <property type="molecule type" value="Genomic_DNA"/>
</dbReference>
<dbReference type="RefSeq" id="WP_068865557.1">
    <property type="nucleotide sequence ID" value="NZ_LZYB01000007.1"/>
</dbReference>
<dbReference type="GO" id="GO:0004519">
    <property type="term" value="F:endonuclease activity"/>
    <property type="evidence" value="ECO:0007669"/>
    <property type="project" value="UniProtKB-KW"/>
</dbReference>
<proteinExistence type="predicted"/>
<keyword evidence="2" id="KW-0540">Nuclease</keyword>
<dbReference type="GO" id="GO:0016020">
    <property type="term" value="C:membrane"/>
    <property type="evidence" value="ECO:0007669"/>
    <property type="project" value="GOC"/>
</dbReference>
<name>A0A1A7BFK6_9SPHN</name>
<protein>
    <submittedName>
        <fullName evidence="2">Endonuclease/exonuclease/phosphatase</fullName>
    </submittedName>
</protein>
<keyword evidence="2" id="KW-0255">Endonuclease</keyword>
<reference evidence="2 3" key="1">
    <citation type="submission" date="2016-06" db="EMBL/GenBank/DDBJ databases">
        <title>Genome sequence of Porphyrobacter dokdonensis DSW-74.</title>
        <authorList>
            <person name="Kim J.F."/>
            <person name="Song J.Y."/>
        </authorList>
    </citation>
    <scope>NUCLEOTIDE SEQUENCE [LARGE SCALE GENOMIC DNA]</scope>
    <source>
        <strain evidence="2 3">DSW-74</strain>
    </source>
</reference>
<evidence type="ECO:0000259" key="1">
    <source>
        <dbReference type="Pfam" id="PF03372"/>
    </source>
</evidence>
<dbReference type="GO" id="GO:0004527">
    <property type="term" value="F:exonuclease activity"/>
    <property type="evidence" value="ECO:0007669"/>
    <property type="project" value="UniProtKB-KW"/>
</dbReference>
<dbReference type="STRING" id="1300349.I603_2510"/>
<dbReference type="AlphaFoldDB" id="A0A1A7BFK6"/>
<dbReference type="Pfam" id="PF03372">
    <property type="entry name" value="Exo_endo_phos"/>
    <property type="match status" value="1"/>
</dbReference>
<dbReference type="InterPro" id="IPR051916">
    <property type="entry name" value="GPI-anchor_lipid_remodeler"/>
</dbReference>
<dbReference type="PANTHER" id="PTHR14859:SF15">
    <property type="entry name" value="ENDONUCLEASE_EXONUCLEASE_PHOSPHATASE DOMAIN-CONTAINING PROTEIN"/>
    <property type="match status" value="1"/>
</dbReference>
<evidence type="ECO:0000313" key="3">
    <source>
        <dbReference type="Proteomes" id="UP000092484"/>
    </source>
</evidence>
<gene>
    <name evidence="2" type="ORF">I603_2510</name>
</gene>
<feature type="domain" description="Endonuclease/exonuclease/phosphatase" evidence="1">
    <location>
        <begin position="16"/>
        <end position="232"/>
    </location>
</feature>
<dbReference type="Gene3D" id="3.60.10.10">
    <property type="entry name" value="Endonuclease/exonuclease/phosphatase"/>
    <property type="match status" value="1"/>
</dbReference>
<comment type="caution">
    <text evidence="2">The sequence shown here is derived from an EMBL/GenBank/DDBJ whole genome shotgun (WGS) entry which is preliminary data.</text>
</comment>
<dbReference type="SUPFAM" id="SSF56219">
    <property type="entry name" value="DNase I-like"/>
    <property type="match status" value="1"/>
</dbReference>
<dbReference type="PANTHER" id="PTHR14859">
    <property type="entry name" value="CALCOFLUOR WHITE HYPERSENSITIVE PROTEIN PRECURSOR"/>
    <property type="match status" value="1"/>
</dbReference>
<dbReference type="InterPro" id="IPR005135">
    <property type="entry name" value="Endo/exonuclease/phosphatase"/>
</dbReference>
<dbReference type="Proteomes" id="UP000092484">
    <property type="component" value="Unassembled WGS sequence"/>
</dbReference>
<dbReference type="GO" id="GO:0006506">
    <property type="term" value="P:GPI anchor biosynthetic process"/>
    <property type="evidence" value="ECO:0007669"/>
    <property type="project" value="TreeGrafter"/>
</dbReference>
<evidence type="ECO:0000313" key="2">
    <source>
        <dbReference type="EMBL" id="OBV10192.1"/>
    </source>
</evidence>
<organism evidence="2 3">
    <name type="scientific">Erythrobacter dokdonensis DSW-74</name>
    <dbReference type="NCBI Taxonomy" id="1300349"/>
    <lineage>
        <taxon>Bacteria</taxon>
        <taxon>Pseudomonadati</taxon>
        <taxon>Pseudomonadota</taxon>
        <taxon>Alphaproteobacteria</taxon>
        <taxon>Sphingomonadales</taxon>
        <taxon>Erythrobacteraceae</taxon>
        <taxon>Erythrobacter/Porphyrobacter group</taxon>
        <taxon>Erythrobacter</taxon>
    </lineage>
</organism>
<dbReference type="PATRIC" id="fig|1300349.4.peg.2500"/>